<protein>
    <submittedName>
        <fullName evidence="1">PilZ domain-containing protein</fullName>
    </submittedName>
</protein>
<organism evidence="1 2">
    <name type="scientific">Acidithiobacillus ferruginosus</name>
    <dbReference type="NCBI Taxonomy" id="3063951"/>
    <lineage>
        <taxon>Bacteria</taxon>
        <taxon>Pseudomonadati</taxon>
        <taxon>Pseudomonadota</taxon>
        <taxon>Acidithiobacillia</taxon>
        <taxon>Acidithiobacillales</taxon>
        <taxon>Acidithiobacillaceae</taxon>
        <taxon>Acidithiobacillus</taxon>
    </lineage>
</organism>
<geneLocation type="plasmid" evidence="1 2">
    <name>pCF3-4</name>
</geneLocation>
<evidence type="ECO:0000313" key="2">
    <source>
        <dbReference type="Proteomes" id="UP001196097"/>
    </source>
</evidence>
<gene>
    <name evidence="1" type="ORF">HF292_015630</name>
</gene>
<accession>A0ACD5ILM0</accession>
<keyword evidence="2" id="KW-1185">Reference proteome</keyword>
<keyword evidence="1" id="KW-0614">Plasmid</keyword>
<dbReference type="EMBL" id="CP130950">
    <property type="protein sequence ID" value="XRP74703.1"/>
    <property type="molecule type" value="Genomic_DNA"/>
</dbReference>
<reference evidence="1 2" key="1">
    <citation type="journal article" date="2021" name="ISME J.">
        <title>Genomic evolution of the class Acidithiobacillia: deep-branching Proteobacteria living in extreme acidic conditions.</title>
        <authorList>
            <person name="Moya-Beltran A."/>
            <person name="Beard S."/>
            <person name="Rojas-Villalobos C."/>
            <person name="Issotta F."/>
            <person name="Gallardo Y."/>
            <person name="Ulloa R."/>
            <person name="Giaveno A."/>
            <person name="Degli Esposti M."/>
            <person name="Johnson D.B."/>
            <person name="Quatrini R."/>
        </authorList>
    </citation>
    <scope>NUCLEOTIDE SEQUENCE [LARGE SCALE GENOMIC DNA]</scope>
    <source>
        <strain evidence="1 2">CF3</strain>
    </source>
</reference>
<proteinExistence type="predicted"/>
<name>A0ACD5ILM0_9PROT</name>
<sequence length="256" mass="28688">MSQPLSTDDTNLGMVLPLRIDMDLAEYMRILTPEFSTAIPIAETELCTKAGGAAVLLSTATNDHGHLYRFEGCDPVTGDLIFTPTAEVSIGDDAYQRTLVFIEQEKQIYMGLSTLNYRYQNRYHLSPPSMVYVRKTRANKRVTIEGDILLRRLDGRTVLARLNDFSPSGASFYTDESFASGEALLAEIEVLDCGVCETVVTTVRQENLPGGRPYRHLIGIKMQLTADQRKKAEQLYLCKKAEFMKKIVDSSRSRNS</sequence>
<dbReference type="Proteomes" id="UP001196097">
    <property type="component" value="Plasmid pCF3-4"/>
</dbReference>
<evidence type="ECO:0000313" key="1">
    <source>
        <dbReference type="EMBL" id="XRP74703.1"/>
    </source>
</evidence>